<proteinExistence type="inferred from homology"/>
<evidence type="ECO:0000256" key="2">
    <source>
        <dbReference type="ARBA" id="ARBA00006576"/>
    </source>
</evidence>
<dbReference type="Ensembl" id="ENSCCRT00015078805.1">
    <property type="protein sequence ID" value="ENSCCRP00015076329.1"/>
    <property type="gene ID" value="ENSCCRG00015030863.1"/>
</dbReference>
<keyword evidence="3" id="KW-0479">Metal-binding</keyword>
<dbReference type="GO" id="GO:0004126">
    <property type="term" value="F:cytidine deaminase activity"/>
    <property type="evidence" value="ECO:0007669"/>
    <property type="project" value="UniProtKB-ARBA"/>
</dbReference>
<evidence type="ECO:0000256" key="5">
    <source>
        <dbReference type="ARBA" id="ARBA00022833"/>
    </source>
</evidence>
<dbReference type="Pfam" id="PF00383">
    <property type="entry name" value="dCMP_cyt_deam_1"/>
    <property type="match status" value="1"/>
</dbReference>
<dbReference type="GO" id="GO:0005829">
    <property type="term" value="C:cytosol"/>
    <property type="evidence" value="ECO:0007669"/>
    <property type="project" value="TreeGrafter"/>
</dbReference>
<dbReference type="CDD" id="cd01283">
    <property type="entry name" value="cytidine_deaminase"/>
    <property type="match status" value="1"/>
</dbReference>
<comment type="similarity">
    <text evidence="2">Belongs to the cytidine and deoxycytidylate deaminase family.</text>
</comment>
<evidence type="ECO:0000259" key="6">
    <source>
        <dbReference type="PROSITE" id="PS51747"/>
    </source>
</evidence>
<feature type="domain" description="CMP/dCMP-type deaminase" evidence="6">
    <location>
        <begin position="86"/>
        <end position="209"/>
    </location>
</feature>
<evidence type="ECO:0000256" key="4">
    <source>
        <dbReference type="ARBA" id="ARBA00022801"/>
    </source>
</evidence>
<sequence length="222" mass="25238">NNKSNIFQAYYCCLHIYLQLSDVKRKCFFIIIPLYYSDLYTSSSLSLVVAKGKVANLPLTGNYITLQHDSIAHIKHKRQGGGRTGKRDWIWKKQSHRKVLLSRRNTTHTQHSNMADQKMRGCNVENACFCLGICAEKTAISKAVSEGYTDFKAIAIASDMCEHFVSPCGGCRQFMREFGANWDVYLSKPDGSYVEMTVEELLPASFGPEDLKMKKVNIRNEF</sequence>
<dbReference type="GO" id="GO:0072527">
    <property type="term" value="P:pyrimidine-containing compound metabolic process"/>
    <property type="evidence" value="ECO:0007669"/>
    <property type="project" value="UniProtKB-ARBA"/>
</dbReference>
<dbReference type="PROSITE" id="PS00903">
    <property type="entry name" value="CYT_DCMP_DEAMINASES_1"/>
    <property type="match status" value="1"/>
</dbReference>
<dbReference type="InterPro" id="IPR016192">
    <property type="entry name" value="APOBEC/CMP_deaminase_Zn-bd"/>
</dbReference>
<comment type="cofactor">
    <cofactor evidence="1">
        <name>Zn(2+)</name>
        <dbReference type="ChEBI" id="CHEBI:29105"/>
    </cofactor>
</comment>
<evidence type="ECO:0000256" key="1">
    <source>
        <dbReference type="ARBA" id="ARBA00001947"/>
    </source>
</evidence>
<dbReference type="Gene3D" id="3.40.140.10">
    <property type="entry name" value="Cytidine Deaminase, domain 2"/>
    <property type="match status" value="1"/>
</dbReference>
<dbReference type="Proteomes" id="UP000694700">
    <property type="component" value="Unplaced"/>
</dbReference>
<evidence type="ECO:0000256" key="3">
    <source>
        <dbReference type="ARBA" id="ARBA00022723"/>
    </source>
</evidence>
<evidence type="ECO:0000313" key="7">
    <source>
        <dbReference type="Ensembl" id="ENSCCRP00015076329.1"/>
    </source>
</evidence>
<dbReference type="SUPFAM" id="SSF53927">
    <property type="entry name" value="Cytidine deaminase-like"/>
    <property type="match status" value="1"/>
</dbReference>
<dbReference type="GO" id="GO:0008270">
    <property type="term" value="F:zinc ion binding"/>
    <property type="evidence" value="ECO:0007669"/>
    <property type="project" value="InterPro"/>
</dbReference>
<dbReference type="GO" id="GO:0055086">
    <property type="term" value="P:nucleobase-containing small molecule metabolic process"/>
    <property type="evidence" value="ECO:0007669"/>
    <property type="project" value="UniProtKB-ARBA"/>
</dbReference>
<keyword evidence="4" id="KW-0378">Hydrolase</keyword>
<accession>A0A8C1X645</accession>
<name>A0A8C1X645_CYPCA</name>
<evidence type="ECO:0000313" key="8">
    <source>
        <dbReference type="Proteomes" id="UP000694700"/>
    </source>
</evidence>
<keyword evidence="5" id="KW-0862">Zinc</keyword>
<dbReference type="PANTHER" id="PTHR11644:SF24">
    <property type="entry name" value="CYTIDINE DEAMINASE"/>
    <property type="match status" value="1"/>
</dbReference>
<dbReference type="NCBIfam" id="NF004064">
    <property type="entry name" value="PRK05578.1"/>
    <property type="match status" value="1"/>
</dbReference>
<dbReference type="PANTHER" id="PTHR11644">
    <property type="entry name" value="CYTIDINE DEAMINASE"/>
    <property type="match status" value="1"/>
</dbReference>
<reference evidence="7" key="1">
    <citation type="submission" date="2025-08" db="UniProtKB">
        <authorList>
            <consortium name="Ensembl"/>
        </authorList>
    </citation>
    <scope>IDENTIFICATION</scope>
</reference>
<dbReference type="InterPro" id="IPR002125">
    <property type="entry name" value="CMP_dCMP_dom"/>
</dbReference>
<protein>
    <submittedName>
        <fullName evidence="7">Cytidine deaminase b</fullName>
    </submittedName>
</protein>
<dbReference type="PROSITE" id="PS51747">
    <property type="entry name" value="CYT_DCMP_DEAMINASES_2"/>
    <property type="match status" value="1"/>
</dbReference>
<organism evidence="7 8">
    <name type="scientific">Cyprinus carpio</name>
    <name type="common">Common carp</name>
    <dbReference type="NCBI Taxonomy" id="7962"/>
    <lineage>
        <taxon>Eukaryota</taxon>
        <taxon>Metazoa</taxon>
        <taxon>Chordata</taxon>
        <taxon>Craniata</taxon>
        <taxon>Vertebrata</taxon>
        <taxon>Euteleostomi</taxon>
        <taxon>Actinopterygii</taxon>
        <taxon>Neopterygii</taxon>
        <taxon>Teleostei</taxon>
        <taxon>Ostariophysi</taxon>
        <taxon>Cypriniformes</taxon>
        <taxon>Cyprinidae</taxon>
        <taxon>Cyprininae</taxon>
        <taxon>Cyprinus</taxon>
    </lineage>
</organism>
<dbReference type="GO" id="GO:0042802">
    <property type="term" value="F:identical protein binding"/>
    <property type="evidence" value="ECO:0007669"/>
    <property type="project" value="UniProtKB-ARBA"/>
</dbReference>
<dbReference type="AlphaFoldDB" id="A0A8C1X645"/>
<dbReference type="InterPro" id="IPR050202">
    <property type="entry name" value="Cyt/Deoxycyt_deaminase"/>
</dbReference>
<dbReference type="InterPro" id="IPR016193">
    <property type="entry name" value="Cytidine_deaminase-like"/>
</dbReference>